<feature type="chain" id="PRO_5004675173" description="Transmembrane protein" evidence="3">
    <location>
        <begin position="30"/>
        <end position="241"/>
    </location>
</feature>
<evidence type="ECO:0000313" key="4">
    <source>
        <dbReference type="EMBL" id="CDJ59761.1"/>
    </source>
</evidence>
<dbReference type="GeneID" id="25339880"/>
<feature type="compositionally biased region" description="Low complexity" evidence="1">
    <location>
        <begin position="217"/>
        <end position="227"/>
    </location>
</feature>
<feature type="region of interest" description="Disordered" evidence="1">
    <location>
        <begin position="205"/>
        <end position="241"/>
    </location>
</feature>
<keyword evidence="2" id="KW-1133">Transmembrane helix</keyword>
<accession>U6M6W1</accession>
<proteinExistence type="predicted"/>
<dbReference type="RefSeq" id="XP_013336406.1">
    <property type="nucleotide sequence ID" value="XM_013480952.1"/>
</dbReference>
<feature type="signal peptide" evidence="3">
    <location>
        <begin position="1"/>
        <end position="29"/>
    </location>
</feature>
<dbReference type="VEuPathDB" id="ToxoDB:EMWEY_00058940"/>
<evidence type="ECO:0000256" key="1">
    <source>
        <dbReference type="SAM" id="MobiDB-lite"/>
    </source>
</evidence>
<reference evidence="4" key="1">
    <citation type="submission" date="2013-10" db="EMBL/GenBank/DDBJ databases">
        <title>Genomic analysis of the causative agents of coccidiosis in chickens.</title>
        <authorList>
            <person name="Reid A.J."/>
            <person name="Blake D."/>
            <person name="Billington K."/>
            <person name="Browne H."/>
            <person name="Dunn M."/>
            <person name="Hung S."/>
            <person name="Kawahara F."/>
            <person name="Miranda-Saavedra D."/>
            <person name="Mourier T."/>
            <person name="Nagra H."/>
            <person name="Otto T.D."/>
            <person name="Rawlings N."/>
            <person name="Sanchez A."/>
            <person name="Sanders M."/>
            <person name="Subramaniam C."/>
            <person name="Tay Y."/>
            <person name="Dear P."/>
            <person name="Doerig C."/>
            <person name="Gruber A."/>
            <person name="Parkinson J."/>
            <person name="Shirley M."/>
            <person name="Wan K.L."/>
            <person name="Berriman M."/>
            <person name="Tomley F."/>
            <person name="Pain A."/>
        </authorList>
    </citation>
    <scope>NUCLEOTIDE SEQUENCE [LARGE SCALE GENOMIC DNA]</scope>
    <source>
        <strain evidence="4">Weybridge</strain>
    </source>
</reference>
<sequence>MLLPALRCLLLLPLLLLLQFASEPQGSSGTLLGDALSNHAQLLEGAVWTGSGGTGIAAEGPDNRPQDTTGEVGYAVAENEEMQRFEELKEQKERLVESLMFPIRLMVVLLSWYLLAHIFIVIPAVEKQRDEACQQNDVPVPKDEAYKRLFGLPTGAADVVFVFATLIGYLLWMLGVAILRAPLNPYSRFKIRSLLQQLVQAVGNEKQVHPEDPQREPPQWEQPLQEQPENEVDAASTDRSR</sequence>
<protein>
    <recommendedName>
        <fullName evidence="6">Transmembrane protein</fullName>
    </recommendedName>
</protein>
<keyword evidence="2" id="KW-0812">Transmembrane</keyword>
<name>U6M6W1_EIMMA</name>
<feature type="transmembrane region" description="Helical" evidence="2">
    <location>
        <begin position="156"/>
        <end position="179"/>
    </location>
</feature>
<evidence type="ECO:0000256" key="3">
    <source>
        <dbReference type="SAM" id="SignalP"/>
    </source>
</evidence>
<evidence type="ECO:0000256" key="2">
    <source>
        <dbReference type="SAM" id="Phobius"/>
    </source>
</evidence>
<dbReference type="EMBL" id="HG720813">
    <property type="protein sequence ID" value="CDJ59761.1"/>
    <property type="molecule type" value="Genomic_DNA"/>
</dbReference>
<keyword evidence="5" id="KW-1185">Reference proteome</keyword>
<dbReference type="AlphaFoldDB" id="U6M6W1"/>
<keyword evidence="2" id="KW-0472">Membrane</keyword>
<dbReference type="Proteomes" id="UP000030763">
    <property type="component" value="Unassembled WGS sequence"/>
</dbReference>
<organism evidence="4 5">
    <name type="scientific">Eimeria maxima</name>
    <name type="common">Coccidian parasite</name>
    <dbReference type="NCBI Taxonomy" id="5804"/>
    <lineage>
        <taxon>Eukaryota</taxon>
        <taxon>Sar</taxon>
        <taxon>Alveolata</taxon>
        <taxon>Apicomplexa</taxon>
        <taxon>Conoidasida</taxon>
        <taxon>Coccidia</taxon>
        <taxon>Eucoccidiorida</taxon>
        <taxon>Eimeriorina</taxon>
        <taxon>Eimeriidae</taxon>
        <taxon>Eimeria</taxon>
    </lineage>
</organism>
<evidence type="ECO:0008006" key="6">
    <source>
        <dbReference type="Google" id="ProtNLM"/>
    </source>
</evidence>
<gene>
    <name evidence="4" type="ORF">EMWEY_00058940</name>
</gene>
<keyword evidence="3" id="KW-0732">Signal</keyword>
<evidence type="ECO:0000313" key="5">
    <source>
        <dbReference type="Proteomes" id="UP000030763"/>
    </source>
</evidence>
<feature type="compositionally biased region" description="Basic and acidic residues" evidence="1">
    <location>
        <begin position="206"/>
        <end position="215"/>
    </location>
</feature>
<feature type="transmembrane region" description="Helical" evidence="2">
    <location>
        <begin position="103"/>
        <end position="125"/>
    </location>
</feature>
<reference evidence="4" key="2">
    <citation type="submission" date="2013-10" db="EMBL/GenBank/DDBJ databases">
        <authorList>
            <person name="Aslett M."/>
        </authorList>
    </citation>
    <scope>NUCLEOTIDE SEQUENCE [LARGE SCALE GENOMIC DNA]</scope>
    <source>
        <strain evidence="4">Weybridge</strain>
    </source>
</reference>